<feature type="transmembrane region" description="Helical" evidence="1">
    <location>
        <begin position="622"/>
        <end position="643"/>
    </location>
</feature>
<dbReference type="AlphaFoldDB" id="A0A6A6NZD5"/>
<dbReference type="PANTHER" id="PTHR33973">
    <property type="entry name" value="OS07G0153300 PROTEIN"/>
    <property type="match status" value="1"/>
</dbReference>
<evidence type="ECO:0008006" key="4">
    <source>
        <dbReference type="Google" id="ProtNLM"/>
    </source>
</evidence>
<keyword evidence="1" id="KW-0472">Membrane</keyword>
<sequence length="672" mass="75828">MAQNRTLTTAATTFRIFFVVPGVLFFLASEFSPSILALWLLWLSIWLLRWCRKDSTAILDLFVLLLLPTLHFSKQFGVQLKPGITAFVPFVLSVVALLVLSAGCFFVFSFTGSARGTDADRWYQNVQGQSNHTKTLLIPSRTTHSRLFPGRHSFSYSYFLIGVPVGQHGSFGALLSVDSNHSVKDARRGWLDIQALDYLMRSGDGFTLEQKLRQYLKSQGVNDSEWDHAYLVTAPRICGYSFNPVSFWYIYTSTNKLAMMILEVNNTFDERRMYLLKRNSENLKDETCGDKAGLTSTQCGRRFCDSWSKDFHVSPFSSRKGSYSFSGTDPFDTSSTSTGQINNTIVLRSSKGHGKLVARIFSEGEPIDPLRISPWRTALLLLRWSWVGFLTEPRILKEAWRLYFGKKLHVWFRPEITLSSVPRHATGTEKTIETFLVGFLSQLHASSLAPMRIIYHSAIDPANDRSWKSAGIGKTGIGELRIRIVTPAFYSRCVHYPSLSSAFEKESHPTVPNNRTVWISDLELLAKLLENEQNIARGYRHAHSVIERMRWSIFSALRCSVPAPSYPEAEATPAKQQAKGPSRREFSTLDLYVQGQCPNAEAYRLAVAELFLAERYAFGFQGILTVFDLGCRALLIGGAFYLSRAGESGVAELLFVFCLSSFVHFWAFLKGF</sequence>
<evidence type="ECO:0000313" key="3">
    <source>
        <dbReference type="Proteomes" id="UP000799766"/>
    </source>
</evidence>
<dbReference type="EMBL" id="MU001682">
    <property type="protein sequence ID" value="KAF2456852.1"/>
    <property type="molecule type" value="Genomic_DNA"/>
</dbReference>
<accession>A0A6A6NZD5</accession>
<dbReference type="Pfam" id="PF07103">
    <property type="entry name" value="DUF1365"/>
    <property type="match status" value="1"/>
</dbReference>
<keyword evidence="3" id="KW-1185">Reference proteome</keyword>
<organism evidence="2 3">
    <name type="scientific">Lineolata rhizophorae</name>
    <dbReference type="NCBI Taxonomy" id="578093"/>
    <lineage>
        <taxon>Eukaryota</taxon>
        <taxon>Fungi</taxon>
        <taxon>Dikarya</taxon>
        <taxon>Ascomycota</taxon>
        <taxon>Pezizomycotina</taxon>
        <taxon>Dothideomycetes</taxon>
        <taxon>Dothideomycetes incertae sedis</taxon>
        <taxon>Lineolatales</taxon>
        <taxon>Lineolataceae</taxon>
        <taxon>Lineolata</taxon>
    </lineage>
</organism>
<feature type="transmembrane region" description="Helical" evidence="1">
    <location>
        <begin position="58"/>
        <end position="78"/>
    </location>
</feature>
<dbReference type="PANTHER" id="PTHR33973:SF4">
    <property type="entry name" value="OS07G0153300 PROTEIN"/>
    <property type="match status" value="1"/>
</dbReference>
<gene>
    <name evidence="2" type="ORF">BDY21DRAFT_322257</name>
</gene>
<evidence type="ECO:0000256" key="1">
    <source>
        <dbReference type="SAM" id="Phobius"/>
    </source>
</evidence>
<proteinExistence type="predicted"/>
<name>A0A6A6NZD5_9PEZI</name>
<feature type="transmembrane region" description="Helical" evidence="1">
    <location>
        <begin position="649"/>
        <end position="669"/>
    </location>
</feature>
<keyword evidence="1" id="KW-0812">Transmembrane</keyword>
<protein>
    <recommendedName>
        <fullName evidence="4">DUF1365-domain-containing protein</fullName>
    </recommendedName>
</protein>
<dbReference type="Proteomes" id="UP000799766">
    <property type="component" value="Unassembled WGS sequence"/>
</dbReference>
<dbReference type="InterPro" id="IPR010775">
    <property type="entry name" value="DUF1365"/>
</dbReference>
<evidence type="ECO:0000313" key="2">
    <source>
        <dbReference type="EMBL" id="KAF2456852.1"/>
    </source>
</evidence>
<keyword evidence="1" id="KW-1133">Transmembrane helix</keyword>
<dbReference type="OrthoDB" id="3340520at2759"/>
<reference evidence="2" key="1">
    <citation type="journal article" date="2020" name="Stud. Mycol.">
        <title>101 Dothideomycetes genomes: a test case for predicting lifestyles and emergence of pathogens.</title>
        <authorList>
            <person name="Haridas S."/>
            <person name="Albert R."/>
            <person name="Binder M."/>
            <person name="Bloem J."/>
            <person name="Labutti K."/>
            <person name="Salamov A."/>
            <person name="Andreopoulos B."/>
            <person name="Baker S."/>
            <person name="Barry K."/>
            <person name="Bills G."/>
            <person name="Bluhm B."/>
            <person name="Cannon C."/>
            <person name="Castanera R."/>
            <person name="Culley D."/>
            <person name="Daum C."/>
            <person name="Ezra D."/>
            <person name="Gonzalez J."/>
            <person name="Henrissat B."/>
            <person name="Kuo A."/>
            <person name="Liang C."/>
            <person name="Lipzen A."/>
            <person name="Lutzoni F."/>
            <person name="Magnuson J."/>
            <person name="Mondo S."/>
            <person name="Nolan M."/>
            <person name="Ohm R."/>
            <person name="Pangilinan J."/>
            <person name="Park H.-J."/>
            <person name="Ramirez L."/>
            <person name="Alfaro M."/>
            <person name="Sun H."/>
            <person name="Tritt A."/>
            <person name="Yoshinaga Y."/>
            <person name="Zwiers L.-H."/>
            <person name="Turgeon B."/>
            <person name="Goodwin S."/>
            <person name="Spatafora J."/>
            <person name="Crous P."/>
            <person name="Grigoriev I."/>
        </authorList>
    </citation>
    <scope>NUCLEOTIDE SEQUENCE</scope>
    <source>
        <strain evidence="2">ATCC 16933</strain>
    </source>
</reference>
<feature type="transmembrane region" description="Helical" evidence="1">
    <location>
        <begin position="84"/>
        <end position="108"/>
    </location>
</feature>